<sequence length="153" mass="17009">MQGSPKYVPTGRVYSNVPNGFSIIILQCVDCLINSLGVENKNVASRQNVNSSNEMPSFLSIRKYFSSPQVKETEEGPTWGLEQNGSLIRTASGSDNFSTRVIKVERIGAPVEIFYTFQQKNENLKKLPVTLKKIRFCETSLVGKSHNVTFSAT</sequence>
<evidence type="ECO:0000313" key="1">
    <source>
        <dbReference type="Proteomes" id="UP000887565"/>
    </source>
</evidence>
<dbReference type="AlphaFoldDB" id="A0A915JES9"/>
<reference evidence="2" key="1">
    <citation type="submission" date="2022-11" db="UniProtKB">
        <authorList>
            <consortium name="WormBaseParasite"/>
        </authorList>
    </citation>
    <scope>IDENTIFICATION</scope>
</reference>
<evidence type="ECO:0000313" key="2">
    <source>
        <dbReference type="WBParaSite" id="nRc.2.0.1.t25025-RA"/>
    </source>
</evidence>
<protein>
    <submittedName>
        <fullName evidence="2">Uncharacterized protein</fullName>
    </submittedName>
</protein>
<keyword evidence="1" id="KW-1185">Reference proteome</keyword>
<accession>A0A915JES9</accession>
<name>A0A915JES9_ROMCU</name>
<dbReference type="WBParaSite" id="nRc.2.0.1.t25025-RA">
    <property type="protein sequence ID" value="nRc.2.0.1.t25025-RA"/>
    <property type="gene ID" value="nRc.2.0.1.g25025"/>
</dbReference>
<organism evidence="1 2">
    <name type="scientific">Romanomermis culicivorax</name>
    <name type="common">Nematode worm</name>
    <dbReference type="NCBI Taxonomy" id="13658"/>
    <lineage>
        <taxon>Eukaryota</taxon>
        <taxon>Metazoa</taxon>
        <taxon>Ecdysozoa</taxon>
        <taxon>Nematoda</taxon>
        <taxon>Enoplea</taxon>
        <taxon>Dorylaimia</taxon>
        <taxon>Mermithida</taxon>
        <taxon>Mermithoidea</taxon>
        <taxon>Mermithidae</taxon>
        <taxon>Romanomermis</taxon>
    </lineage>
</organism>
<dbReference type="Proteomes" id="UP000887565">
    <property type="component" value="Unplaced"/>
</dbReference>
<proteinExistence type="predicted"/>